<keyword evidence="2" id="KW-1185">Reference proteome</keyword>
<accession>A0A9Q0LW30</accession>
<reference evidence="1" key="1">
    <citation type="submission" date="2022-10" db="EMBL/GenBank/DDBJ databases">
        <title>Novel sulphate-reducing endosymbionts in the free-living metamonad Anaeramoeba.</title>
        <authorList>
            <person name="Jerlstrom-Hultqvist J."/>
            <person name="Cepicka I."/>
            <person name="Gallot-Lavallee L."/>
            <person name="Salas-Leiva D."/>
            <person name="Curtis B.A."/>
            <person name="Zahonova K."/>
            <person name="Pipaliya S."/>
            <person name="Dacks J."/>
            <person name="Roger A.J."/>
        </authorList>
    </citation>
    <scope>NUCLEOTIDE SEQUENCE</scope>
    <source>
        <strain evidence="1">BMAN</strain>
    </source>
</reference>
<proteinExistence type="predicted"/>
<name>A0A9Q0LW30_ANAIG</name>
<gene>
    <name evidence="1" type="ORF">M0811_04653</name>
</gene>
<dbReference type="Proteomes" id="UP001149090">
    <property type="component" value="Unassembled WGS sequence"/>
</dbReference>
<evidence type="ECO:0000313" key="2">
    <source>
        <dbReference type="Proteomes" id="UP001149090"/>
    </source>
</evidence>
<protein>
    <submittedName>
        <fullName evidence="1">Uncharacterized protein</fullName>
    </submittedName>
</protein>
<organism evidence="1 2">
    <name type="scientific">Anaeramoeba ignava</name>
    <name type="common">Anaerobic marine amoeba</name>
    <dbReference type="NCBI Taxonomy" id="1746090"/>
    <lineage>
        <taxon>Eukaryota</taxon>
        <taxon>Metamonada</taxon>
        <taxon>Anaeramoebidae</taxon>
        <taxon>Anaeramoeba</taxon>
    </lineage>
</organism>
<sequence length="179" mass="21286">MAEDFHHTLQQFRDRRHFIKNLRTNTIKSWIEKGGNFDKALKNFSFKTAFASHLFNWISHSIFSSRNVTDFKERLMGCEQIWKSKEEKTHDFLNPTKYNHEIPKKNPYNLDLKDAASFLTQKLDDLTETYEHKLISTYSTTTLCEFANALIANVCPKARNMWRSYLLRVCISQIRWNEV</sequence>
<dbReference type="EMBL" id="JAPDFW010000044">
    <property type="protein sequence ID" value="KAJ5078930.1"/>
    <property type="molecule type" value="Genomic_DNA"/>
</dbReference>
<comment type="caution">
    <text evidence="1">The sequence shown here is derived from an EMBL/GenBank/DDBJ whole genome shotgun (WGS) entry which is preliminary data.</text>
</comment>
<dbReference type="AlphaFoldDB" id="A0A9Q0LW30"/>
<evidence type="ECO:0000313" key="1">
    <source>
        <dbReference type="EMBL" id="KAJ5078930.1"/>
    </source>
</evidence>